<dbReference type="SUPFAM" id="SSF81324">
    <property type="entry name" value="Voltage-gated potassium channels"/>
    <property type="match status" value="1"/>
</dbReference>
<evidence type="ECO:0000256" key="6">
    <source>
        <dbReference type="ARBA" id="ARBA00023136"/>
    </source>
</evidence>
<name>A0A1Y5RHC5_9RHOB</name>
<dbReference type="InterPro" id="IPR027359">
    <property type="entry name" value="Volt_channel_dom_sf"/>
</dbReference>
<organism evidence="10 11">
    <name type="scientific">Palleronia marisminoris</name>
    <dbReference type="NCBI Taxonomy" id="315423"/>
    <lineage>
        <taxon>Bacteria</taxon>
        <taxon>Pseudomonadati</taxon>
        <taxon>Pseudomonadota</taxon>
        <taxon>Alphaproteobacteria</taxon>
        <taxon>Rhodobacterales</taxon>
        <taxon>Roseobacteraceae</taxon>
        <taxon>Palleronia</taxon>
    </lineage>
</organism>
<dbReference type="STRING" id="315423.SAMN04488020_101520"/>
<feature type="transmembrane region" description="Helical" evidence="8">
    <location>
        <begin position="21"/>
        <end position="41"/>
    </location>
</feature>
<dbReference type="GO" id="GO:0008076">
    <property type="term" value="C:voltage-gated potassium channel complex"/>
    <property type="evidence" value="ECO:0007669"/>
    <property type="project" value="InterPro"/>
</dbReference>
<evidence type="ECO:0000256" key="5">
    <source>
        <dbReference type="ARBA" id="ARBA00023065"/>
    </source>
</evidence>
<protein>
    <submittedName>
        <fullName evidence="10">pH-gated potassium channel KcsA</fullName>
    </submittedName>
</protein>
<accession>A0A1Y5RHC5</accession>
<evidence type="ECO:0000313" key="11">
    <source>
        <dbReference type="Proteomes" id="UP000193870"/>
    </source>
</evidence>
<evidence type="ECO:0000256" key="3">
    <source>
        <dbReference type="ARBA" id="ARBA00022692"/>
    </source>
</evidence>
<dbReference type="Gene3D" id="1.20.120.350">
    <property type="entry name" value="Voltage-gated potassium channels. Chain C"/>
    <property type="match status" value="1"/>
</dbReference>
<dbReference type="GO" id="GO:0005249">
    <property type="term" value="F:voltage-gated potassium channel activity"/>
    <property type="evidence" value="ECO:0007669"/>
    <property type="project" value="InterPro"/>
</dbReference>
<feature type="transmembrane region" description="Helical" evidence="8">
    <location>
        <begin position="47"/>
        <end position="67"/>
    </location>
</feature>
<dbReference type="PRINTS" id="PR00169">
    <property type="entry name" value="KCHANNEL"/>
</dbReference>
<evidence type="ECO:0000256" key="1">
    <source>
        <dbReference type="ARBA" id="ARBA00004141"/>
    </source>
</evidence>
<dbReference type="GO" id="GO:0001508">
    <property type="term" value="P:action potential"/>
    <property type="evidence" value="ECO:0007669"/>
    <property type="project" value="TreeGrafter"/>
</dbReference>
<evidence type="ECO:0000313" key="10">
    <source>
        <dbReference type="EMBL" id="SLN17376.1"/>
    </source>
</evidence>
<comment type="subcellular location">
    <subcellularLocation>
        <location evidence="1">Membrane</location>
        <topology evidence="1">Multi-pass membrane protein</topology>
    </subcellularLocation>
</comment>
<dbReference type="InterPro" id="IPR013099">
    <property type="entry name" value="K_chnl_dom"/>
</dbReference>
<sequence length="254" mass="28502">MRDWLRHLYDGDGAGPRAFRIAVFVFDVATVVYFLYTATAAVNARLLALDVGIGLIVGLDLAARFWITEERKRFFMSVTNIADIVVLLSLALPLIANTNLAFLRVLRVLRLVRSLRVAHHLDTLLAKMPINTRVSVAAANLFVFIFVVTSLVWVLENQTNDDLNTFVDALYFTITTLTTTGYGDITLDDKWGRILTIIIMVFGIGFFLKLLQALYRPDKVENECPTCGLTLHDRDAIHCKHCGTTIHIETEGET</sequence>
<dbReference type="AlphaFoldDB" id="A0A1Y5RHC5"/>
<dbReference type="PANTHER" id="PTHR11537">
    <property type="entry name" value="VOLTAGE-GATED POTASSIUM CHANNEL"/>
    <property type="match status" value="1"/>
</dbReference>
<dbReference type="RefSeq" id="WP_085852538.1">
    <property type="nucleotide sequence ID" value="NZ_FOPF01000001.1"/>
</dbReference>
<dbReference type="InterPro" id="IPR028325">
    <property type="entry name" value="VG_K_chnl"/>
</dbReference>
<feature type="transmembrane region" description="Helical" evidence="8">
    <location>
        <begin position="74"/>
        <end position="96"/>
    </location>
</feature>
<evidence type="ECO:0000256" key="8">
    <source>
        <dbReference type="SAM" id="Phobius"/>
    </source>
</evidence>
<keyword evidence="4 8" id="KW-1133">Transmembrane helix</keyword>
<keyword evidence="7 10" id="KW-0407">Ion channel</keyword>
<dbReference type="PANTHER" id="PTHR11537:SF254">
    <property type="entry name" value="POTASSIUM VOLTAGE-GATED CHANNEL PROTEIN SHAB"/>
    <property type="match status" value="1"/>
</dbReference>
<keyword evidence="2" id="KW-0813">Transport</keyword>
<dbReference type="Proteomes" id="UP000193870">
    <property type="component" value="Unassembled WGS sequence"/>
</dbReference>
<dbReference type="PRINTS" id="PR01463">
    <property type="entry name" value="EAGCHANLFMLY"/>
</dbReference>
<proteinExistence type="predicted"/>
<feature type="domain" description="Potassium channel" evidence="9">
    <location>
        <begin position="143"/>
        <end position="212"/>
    </location>
</feature>
<keyword evidence="3 8" id="KW-0812">Transmembrane</keyword>
<dbReference type="Pfam" id="PF07885">
    <property type="entry name" value="Ion_trans_2"/>
    <property type="match status" value="1"/>
</dbReference>
<evidence type="ECO:0000256" key="4">
    <source>
        <dbReference type="ARBA" id="ARBA00022989"/>
    </source>
</evidence>
<keyword evidence="5" id="KW-0406">Ion transport</keyword>
<dbReference type="EMBL" id="FWFV01000001">
    <property type="protein sequence ID" value="SLN17376.1"/>
    <property type="molecule type" value="Genomic_DNA"/>
</dbReference>
<evidence type="ECO:0000256" key="7">
    <source>
        <dbReference type="ARBA" id="ARBA00023303"/>
    </source>
</evidence>
<dbReference type="OrthoDB" id="9799090at2"/>
<keyword evidence="11" id="KW-1185">Reference proteome</keyword>
<gene>
    <name evidence="10" type="primary">kcsA</name>
    <name evidence="10" type="ORF">PAM7066_00520</name>
</gene>
<feature type="transmembrane region" description="Helical" evidence="8">
    <location>
        <begin position="134"/>
        <end position="154"/>
    </location>
</feature>
<feature type="transmembrane region" description="Helical" evidence="8">
    <location>
        <begin position="166"/>
        <end position="185"/>
    </location>
</feature>
<evidence type="ECO:0000256" key="2">
    <source>
        <dbReference type="ARBA" id="ARBA00022448"/>
    </source>
</evidence>
<evidence type="ECO:0000259" key="9">
    <source>
        <dbReference type="Pfam" id="PF07885"/>
    </source>
</evidence>
<reference evidence="10 11" key="1">
    <citation type="submission" date="2017-03" db="EMBL/GenBank/DDBJ databases">
        <authorList>
            <person name="Afonso C.L."/>
            <person name="Miller P.J."/>
            <person name="Scott M.A."/>
            <person name="Spackman E."/>
            <person name="Goraichik I."/>
            <person name="Dimitrov K.M."/>
            <person name="Suarez D.L."/>
            <person name="Swayne D.E."/>
        </authorList>
    </citation>
    <scope>NUCLEOTIDE SEQUENCE [LARGE SCALE GENOMIC DNA]</scope>
    <source>
        <strain evidence="10 11">CECT 7066</strain>
    </source>
</reference>
<keyword evidence="6 8" id="KW-0472">Membrane</keyword>
<dbReference type="Gene3D" id="1.10.287.70">
    <property type="match status" value="1"/>
</dbReference>
<feature type="transmembrane region" description="Helical" evidence="8">
    <location>
        <begin position="191"/>
        <end position="211"/>
    </location>
</feature>
<dbReference type="InterPro" id="IPR003938">
    <property type="entry name" value="K_chnl_volt-dep_EAG/ELK/ERG"/>
</dbReference>